<dbReference type="InterPro" id="IPR051014">
    <property type="entry name" value="Cation_Transport_ATPase_IB"/>
</dbReference>
<dbReference type="PROSITE" id="PS50846">
    <property type="entry name" value="HMA_2"/>
    <property type="match status" value="1"/>
</dbReference>
<dbReference type="InterPro" id="IPR027256">
    <property type="entry name" value="P-typ_ATPase_IB"/>
</dbReference>
<dbReference type="GO" id="GO:0005524">
    <property type="term" value="F:ATP binding"/>
    <property type="evidence" value="ECO:0007669"/>
    <property type="project" value="UniProtKB-UniRule"/>
</dbReference>
<dbReference type="RefSeq" id="WP_039920561.1">
    <property type="nucleotide sequence ID" value="NZ_CP018839.1"/>
</dbReference>
<dbReference type="GO" id="GO:0046872">
    <property type="term" value="F:metal ion binding"/>
    <property type="evidence" value="ECO:0007669"/>
    <property type="project" value="UniProtKB-KW"/>
</dbReference>
<dbReference type="PANTHER" id="PTHR48085">
    <property type="entry name" value="CADMIUM/ZINC-TRANSPORTING ATPASE HMA2-RELATED"/>
    <property type="match status" value="1"/>
</dbReference>
<dbReference type="SUPFAM" id="SSF56784">
    <property type="entry name" value="HAD-like"/>
    <property type="match status" value="1"/>
</dbReference>
<keyword evidence="3 12" id="KW-0812">Transmembrane</keyword>
<feature type="transmembrane region" description="Helical" evidence="12">
    <location>
        <begin position="750"/>
        <end position="770"/>
    </location>
</feature>
<proteinExistence type="inferred from homology"/>
<dbReference type="Gene3D" id="2.70.150.10">
    <property type="entry name" value="Calcium-transporting ATPase, cytoplasmic transduction domain A"/>
    <property type="match status" value="1"/>
</dbReference>
<dbReference type="NCBIfam" id="TIGR01494">
    <property type="entry name" value="ATPase_P-type"/>
    <property type="match status" value="1"/>
</dbReference>
<keyword evidence="4 12" id="KW-0479">Metal-binding</keyword>
<evidence type="ECO:0000256" key="8">
    <source>
        <dbReference type="ARBA" id="ARBA00022989"/>
    </source>
</evidence>
<dbReference type="NCBIfam" id="TIGR01525">
    <property type="entry name" value="ATPase-IB_hvy"/>
    <property type="match status" value="1"/>
</dbReference>
<dbReference type="InterPro" id="IPR018303">
    <property type="entry name" value="ATPase_P-typ_P_site"/>
</dbReference>
<feature type="transmembrane region" description="Helical" evidence="12">
    <location>
        <begin position="776"/>
        <end position="798"/>
    </location>
</feature>
<evidence type="ECO:0000256" key="11">
    <source>
        <dbReference type="ARBA" id="ARBA00047308"/>
    </source>
</evidence>
<keyword evidence="16" id="KW-1185">Reference proteome</keyword>
<keyword evidence="12" id="KW-1003">Cell membrane</keyword>
<comment type="subcellular location">
    <subcellularLocation>
        <location evidence="12">Cell membrane</location>
    </subcellularLocation>
    <subcellularLocation>
        <location evidence="1">Membrane</location>
        <topology evidence="1">Multi-pass membrane protein</topology>
    </subcellularLocation>
</comment>
<comment type="similarity">
    <text evidence="2 12">Belongs to the cation transport ATPase (P-type) (TC 3.A.3) family. Type IB subfamily.</text>
</comment>
<gene>
    <name evidence="14" type="ORF">Tchl_2449</name>
    <name evidence="15" type="ORF">Tchl_2880</name>
</gene>
<evidence type="ECO:0000256" key="12">
    <source>
        <dbReference type="RuleBase" id="RU362081"/>
    </source>
</evidence>
<keyword evidence="5 12" id="KW-0547">Nucleotide-binding</keyword>
<dbReference type="SUPFAM" id="SSF55008">
    <property type="entry name" value="HMA, heavy metal-associated domain"/>
    <property type="match status" value="1"/>
</dbReference>
<evidence type="ECO:0000313" key="16">
    <source>
        <dbReference type="Proteomes" id="UP000185739"/>
    </source>
</evidence>
<feature type="transmembrane region" description="Helical" evidence="12">
    <location>
        <begin position="413"/>
        <end position="433"/>
    </location>
</feature>
<evidence type="ECO:0000256" key="1">
    <source>
        <dbReference type="ARBA" id="ARBA00004141"/>
    </source>
</evidence>
<dbReference type="Proteomes" id="UP000185739">
    <property type="component" value="Chromosome"/>
</dbReference>
<dbReference type="Gene3D" id="3.40.50.1000">
    <property type="entry name" value="HAD superfamily/HAD-like"/>
    <property type="match status" value="1"/>
</dbReference>
<dbReference type="CDD" id="cd00371">
    <property type="entry name" value="HMA"/>
    <property type="match status" value="1"/>
</dbReference>
<evidence type="ECO:0000313" key="15">
    <source>
        <dbReference type="EMBL" id="APR05703.1"/>
    </source>
</evidence>
<dbReference type="CDD" id="cd07545">
    <property type="entry name" value="P-type_ATPase_Cd-like"/>
    <property type="match status" value="1"/>
</dbReference>
<dbReference type="GO" id="GO:0015086">
    <property type="term" value="F:cadmium ion transmembrane transporter activity"/>
    <property type="evidence" value="ECO:0007669"/>
    <property type="project" value="TreeGrafter"/>
</dbReference>
<dbReference type="SFLD" id="SFLDS00003">
    <property type="entry name" value="Haloacid_Dehalogenase"/>
    <property type="match status" value="1"/>
</dbReference>
<dbReference type="InterPro" id="IPR006121">
    <property type="entry name" value="HMA_dom"/>
</dbReference>
<dbReference type="Gene3D" id="3.40.1110.10">
    <property type="entry name" value="Calcium-transporting ATPase, cytoplasmic domain N"/>
    <property type="match status" value="1"/>
</dbReference>
<dbReference type="OrthoDB" id="8521954at2"/>
<dbReference type="EMBL" id="CP018839">
    <property type="protein sequence ID" value="APR05283.1"/>
    <property type="molecule type" value="Genomic_DNA"/>
</dbReference>
<feature type="transmembrane region" description="Helical" evidence="12">
    <location>
        <begin position="185"/>
        <end position="204"/>
    </location>
</feature>
<evidence type="ECO:0000256" key="9">
    <source>
        <dbReference type="ARBA" id="ARBA00023136"/>
    </source>
</evidence>
<accession>A0A1H5RM28</accession>
<dbReference type="InterPro" id="IPR059000">
    <property type="entry name" value="ATPase_P-type_domA"/>
</dbReference>
<keyword evidence="7" id="KW-1278">Translocase</keyword>
<dbReference type="EMBL" id="CP018839">
    <property type="protein sequence ID" value="APR05703.1"/>
    <property type="molecule type" value="Genomic_DNA"/>
</dbReference>
<name>A0A1H5RM28_9RHOO</name>
<dbReference type="KEGG" id="tcl:Tchl_2449"/>
<sequence length="800" mass="83777">MSKCSVGSCGCSIVSQSPGDSSPDGPNGKLYGVDSTDCPTDAALVRNNLEPLDGVTGLDLTVTRQRSDVSDRPDPPVAADAAVPAIGAPAQRIDKTTAAVRTTLAIAGMDCPTEEALIRSKLAGMAGVAALDFNLVQRRLSVTHRPGALEAVLGALKAIGLEAKVESAGTESAAPPIKPAPKTHWWPMALAGVTATLAEGVYWLNGGDHWTVLALALVSILSGGLATYKKGWIALRHRNLNINALMSIAVTGAMLIGHWPEAAMVMFLFTLAEVIEAKSLDRARNAIRGLLELAPDTATVCQGDGRWVTMPAKTVPLEAVVRVRPGERIALDGVVISGRSTVNQAPITGESLPVDKAEGDNVFAGTINEAGSLEYRVTAEASHSTLARIIHAVESAQGSRAPTQRFVDRFARIYTPVVFAGALLVAIVPPLAFDGAWMDWIYKALVLLVIACPCALVISTPVTIVSGLAAAARKGILVKGGVYLEEGRKLATLALDKTGTITHGRPAQTDFMVLSGDANQAHILAGSLAARSDHPVSLAIARAAVEMGWVLREVADFAAIPGRGVRGGIDGHVYQLGNHRLIEEIGLCSPDIEKALDTLERQGKTAVLLANHAEVLAIFAVADTLRETSRQAIADLHSLGVKTLMLTGDNTHTAEAIARAVGIDEARGNLLPEDKLSTIESLLTHRKGGKVGMVGDGINDAPSLARADIGFAMGAAGTDTAIETADVALMDDDLRKIPAFVRLSQATSDVLIQNIVVALGIKAGFLLLTVSGQATMWMAVFADMGASLLVVANGLRLLRR</sequence>
<dbReference type="AlphaFoldDB" id="A0A1H5RM28"/>
<dbReference type="SUPFAM" id="SSF81665">
    <property type="entry name" value="Calcium ATPase, transmembrane domain M"/>
    <property type="match status" value="1"/>
</dbReference>
<evidence type="ECO:0000256" key="4">
    <source>
        <dbReference type="ARBA" id="ARBA00022723"/>
    </source>
</evidence>
<dbReference type="InterPro" id="IPR008250">
    <property type="entry name" value="ATPase_P-typ_transduc_dom_A_sf"/>
</dbReference>
<dbReference type="GO" id="GO:0016463">
    <property type="term" value="F:P-type zinc transporter activity"/>
    <property type="evidence" value="ECO:0007669"/>
    <property type="project" value="UniProtKB-EC"/>
</dbReference>
<evidence type="ECO:0000256" key="3">
    <source>
        <dbReference type="ARBA" id="ARBA00022692"/>
    </source>
</evidence>
<evidence type="ECO:0000256" key="10">
    <source>
        <dbReference type="ARBA" id="ARBA00039097"/>
    </source>
</evidence>
<dbReference type="PROSITE" id="PS00154">
    <property type="entry name" value="ATPASE_E1_E2"/>
    <property type="match status" value="1"/>
</dbReference>
<dbReference type="SFLD" id="SFLDF00027">
    <property type="entry name" value="p-type_atpase"/>
    <property type="match status" value="1"/>
</dbReference>
<dbReference type="InterPro" id="IPR036163">
    <property type="entry name" value="HMA_dom_sf"/>
</dbReference>
<evidence type="ECO:0000256" key="6">
    <source>
        <dbReference type="ARBA" id="ARBA00022840"/>
    </source>
</evidence>
<comment type="catalytic activity">
    <reaction evidence="11">
        <text>Zn(2+)(in) + ATP + H2O = Zn(2+)(out) + ADP + phosphate + H(+)</text>
        <dbReference type="Rhea" id="RHEA:20621"/>
        <dbReference type="ChEBI" id="CHEBI:15377"/>
        <dbReference type="ChEBI" id="CHEBI:15378"/>
        <dbReference type="ChEBI" id="CHEBI:29105"/>
        <dbReference type="ChEBI" id="CHEBI:30616"/>
        <dbReference type="ChEBI" id="CHEBI:43474"/>
        <dbReference type="ChEBI" id="CHEBI:456216"/>
        <dbReference type="EC" id="7.2.2.12"/>
    </reaction>
</comment>
<dbReference type="SFLD" id="SFLDG00002">
    <property type="entry name" value="C1.7:_P-type_atpase_like"/>
    <property type="match status" value="1"/>
</dbReference>
<dbReference type="PRINTS" id="PR00119">
    <property type="entry name" value="CATATPASE"/>
</dbReference>
<keyword evidence="6 12" id="KW-0067">ATP-binding</keyword>
<evidence type="ECO:0000259" key="13">
    <source>
        <dbReference type="PROSITE" id="PS50846"/>
    </source>
</evidence>
<keyword evidence="9 12" id="KW-0472">Membrane</keyword>
<protein>
    <recommendedName>
        <fullName evidence="10">P-type Zn(2+) transporter</fullName>
        <ecNumber evidence="10">7.2.2.12</ecNumber>
    </recommendedName>
</protein>
<reference evidence="14 16" key="1">
    <citation type="submission" date="2016-12" db="EMBL/GenBank/DDBJ databases">
        <title>Complete genome sequence of Thauera chlorobenzoica, a Betaproteobacterium degrading haloaromatics anaerobically to CO2 and halides.</title>
        <authorList>
            <person name="Goris T."/>
            <person name="Mergelsberg M."/>
            <person name="Boll M."/>
        </authorList>
    </citation>
    <scope>NUCLEOTIDE SEQUENCE [LARGE SCALE GENOMIC DNA]</scope>
    <source>
        <strain evidence="14 16">3CB1</strain>
    </source>
</reference>
<evidence type="ECO:0000256" key="7">
    <source>
        <dbReference type="ARBA" id="ARBA00022967"/>
    </source>
</evidence>
<dbReference type="PANTHER" id="PTHR48085:SF5">
    <property type="entry name" value="CADMIUM_ZINC-TRANSPORTING ATPASE HMA4-RELATED"/>
    <property type="match status" value="1"/>
</dbReference>
<keyword evidence="8 12" id="KW-1133">Transmembrane helix</keyword>
<dbReference type="Pfam" id="PF00702">
    <property type="entry name" value="Hydrolase"/>
    <property type="match status" value="1"/>
</dbReference>
<evidence type="ECO:0000313" key="14">
    <source>
        <dbReference type="EMBL" id="APR05283.1"/>
    </source>
</evidence>
<dbReference type="InterPro" id="IPR023214">
    <property type="entry name" value="HAD_sf"/>
</dbReference>
<evidence type="ECO:0000256" key="5">
    <source>
        <dbReference type="ARBA" id="ARBA00022741"/>
    </source>
</evidence>
<dbReference type="FunFam" id="2.70.150.10:FF:000002">
    <property type="entry name" value="Copper-transporting ATPase 1, putative"/>
    <property type="match status" value="1"/>
</dbReference>
<dbReference type="InterPro" id="IPR023298">
    <property type="entry name" value="ATPase_P-typ_TM_dom_sf"/>
</dbReference>
<dbReference type="InterPro" id="IPR036412">
    <property type="entry name" value="HAD-like_sf"/>
</dbReference>
<dbReference type="GO" id="GO:0016887">
    <property type="term" value="F:ATP hydrolysis activity"/>
    <property type="evidence" value="ECO:0007669"/>
    <property type="project" value="InterPro"/>
</dbReference>
<dbReference type="EC" id="7.2.2.12" evidence="10"/>
<dbReference type="GO" id="GO:0005886">
    <property type="term" value="C:plasma membrane"/>
    <property type="evidence" value="ECO:0007669"/>
    <property type="project" value="UniProtKB-SubCell"/>
</dbReference>
<feature type="transmembrane region" description="Helical" evidence="12">
    <location>
        <begin position="445"/>
        <end position="471"/>
    </location>
</feature>
<feature type="domain" description="HMA" evidence="13">
    <location>
        <begin position="100"/>
        <end position="164"/>
    </location>
</feature>
<dbReference type="SUPFAM" id="SSF81653">
    <property type="entry name" value="Calcium ATPase, transduction domain A"/>
    <property type="match status" value="1"/>
</dbReference>
<dbReference type="STRING" id="96773.Tchl_2449"/>
<feature type="transmembrane region" description="Helical" evidence="12">
    <location>
        <begin position="210"/>
        <end position="228"/>
    </location>
</feature>
<evidence type="ECO:0000256" key="2">
    <source>
        <dbReference type="ARBA" id="ARBA00006024"/>
    </source>
</evidence>
<dbReference type="InterPro" id="IPR023299">
    <property type="entry name" value="ATPase_P-typ_cyto_dom_N"/>
</dbReference>
<dbReference type="Gene3D" id="3.30.70.100">
    <property type="match status" value="1"/>
</dbReference>
<dbReference type="InterPro" id="IPR044492">
    <property type="entry name" value="P_typ_ATPase_HD_dom"/>
</dbReference>
<organism evidence="14 16">
    <name type="scientific">Thauera chlorobenzoica</name>
    <dbReference type="NCBI Taxonomy" id="96773"/>
    <lineage>
        <taxon>Bacteria</taxon>
        <taxon>Pseudomonadati</taxon>
        <taxon>Pseudomonadota</taxon>
        <taxon>Betaproteobacteria</taxon>
        <taxon>Rhodocyclales</taxon>
        <taxon>Zoogloeaceae</taxon>
        <taxon>Thauera</taxon>
    </lineage>
</organism>
<dbReference type="KEGG" id="tcl:Tchl_2880"/>
<dbReference type="Pfam" id="PF00122">
    <property type="entry name" value="E1-E2_ATPase"/>
    <property type="match status" value="1"/>
</dbReference>
<dbReference type="InterPro" id="IPR001757">
    <property type="entry name" value="P_typ_ATPase"/>
</dbReference>